<comment type="similarity">
    <text evidence="1">Belongs to the type III secretion exporter family.</text>
</comment>
<dbReference type="EMBL" id="FOLO01000006">
    <property type="protein sequence ID" value="SFC22854.1"/>
    <property type="molecule type" value="Genomic_DNA"/>
</dbReference>
<dbReference type="AlphaFoldDB" id="A0A1I1HFW2"/>
<dbReference type="GO" id="GO:0005886">
    <property type="term" value="C:plasma membrane"/>
    <property type="evidence" value="ECO:0007669"/>
    <property type="project" value="TreeGrafter"/>
</dbReference>
<keyword evidence="3" id="KW-1006">Bacterial flagellum protein export</keyword>
<evidence type="ECO:0000313" key="6">
    <source>
        <dbReference type="Proteomes" id="UP000198862"/>
    </source>
</evidence>
<dbReference type="OrthoDB" id="5244399at2"/>
<dbReference type="SUPFAM" id="SSF160544">
    <property type="entry name" value="EscU C-terminal domain-like"/>
    <property type="match status" value="1"/>
</dbReference>
<dbReference type="Gene3D" id="3.40.1690.10">
    <property type="entry name" value="secretion proteins EscU"/>
    <property type="match status" value="1"/>
</dbReference>
<dbReference type="InterPro" id="IPR029025">
    <property type="entry name" value="T3SS_substrate_exporter_C"/>
</dbReference>
<protein>
    <recommendedName>
        <fullName evidence="2">Flagellar biosynthetic protein FlhB</fullName>
    </recommendedName>
</protein>
<evidence type="ECO:0000256" key="3">
    <source>
        <dbReference type="ARBA" id="ARBA00023225"/>
    </source>
</evidence>
<evidence type="ECO:0000256" key="1">
    <source>
        <dbReference type="ARBA" id="ARBA00010690"/>
    </source>
</evidence>
<accession>A0A1I1HFW2</accession>
<name>A0A1I1HFW2_9GAMM</name>
<gene>
    <name evidence="5" type="ORF">SAMN02745724_01190</name>
</gene>
<dbReference type="Proteomes" id="UP000198862">
    <property type="component" value="Unassembled WGS sequence"/>
</dbReference>
<keyword evidence="5" id="KW-0282">Flagellum</keyword>
<keyword evidence="3" id="KW-0813">Transport</keyword>
<sequence>MDKTKSAIGLLYDGSAAPTVTVKGFGELAEQIIQLAQEKGILIHEDKLLSETLKTLELGQEIPKELYIIIAELIAFSYVLQGKFPPGWKALAGTLNIKA</sequence>
<keyword evidence="5" id="KW-0969">Cilium</keyword>
<proteinExistence type="inferred from homology"/>
<dbReference type="RefSeq" id="WP_091981508.1">
    <property type="nucleotide sequence ID" value="NZ_FOLO01000006.1"/>
</dbReference>
<keyword evidence="6" id="KW-1185">Reference proteome</keyword>
<dbReference type="PANTHER" id="PTHR30531:SF12">
    <property type="entry name" value="FLAGELLAR BIOSYNTHETIC PROTEIN FLHB"/>
    <property type="match status" value="1"/>
</dbReference>
<dbReference type="STRING" id="1123010.SAMN02745724_01190"/>
<keyword evidence="3" id="KW-0653">Protein transport</keyword>
<dbReference type="Pfam" id="PF01312">
    <property type="entry name" value="Bac_export_2"/>
    <property type="match status" value="1"/>
</dbReference>
<evidence type="ECO:0000256" key="2">
    <source>
        <dbReference type="ARBA" id="ARBA00021622"/>
    </source>
</evidence>
<evidence type="ECO:0000256" key="4">
    <source>
        <dbReference type="ARBA" id="ARBA00025078"/>
    </source>
</evidence>
<reference evidence="5 6" key="1">
    <citation type="submission" date="2016-10" db="EMBL/GenBank/DDBJ databases">
        <authorList>
            <person name="de Groot N.N."/>
        </authorList>
    </citation>
    <scope>NUCLEOTIDE SEQUENCE [LARGE SCALE GENOMIC DNA]</scope>
    <source>
        <strain evidence="5 6">DSM 6059</strain>
    </source>
</reference>
<keyword evidence="5" id="KW-0966">Cell projection</keyword>
<dbReference type="GO" id="GO:0009306">
    <property type="term" value="P:protein secretion"/>
    <property type="evidence" value="ECO:0007669"/>
    <property type="project" value="InterPro"/>
</dbReference>
<organism evidence="5 6">
    <name type="scientific">Pseudoalteromonas denitrificans DSM 6059</name>
    <dbReference type="NCBI Taxonomy" id="1123010"/>
    <lineage>
        <taxon>Bacteria</taxon>
        <taxon>Pseudomonadati</taxon>
        <taxon>Pseudomonadota</taxon>
        <taxon>Gammaproteobacteria</taxon>
        <taxon>Alteromonadales</taxon>
        <taxon>Pseudoalteromonadaceae</taxon>
        <taxon>Pseudoalteromonas</taxon>
    </lineage>
</organism>
<dbReference type="PANTHER" id="PTHR30531">
    <property type="entry name" value="FLAGELLAR BIOSYNTHETIC PROTEIN FLHB"/>
    <property type="match status" value="1"/>
</dbReference>
<dbReference type="InterPro" id="IPR006135">
    <property type="entry name" value="T3SS_substrate_exporter"/>
</dbReference>
<evidence type="ECO:0000313" key="5">
    <source>
        <dbReference type="EMBL" id="SFC22854.1"/>
    </source>
</evidence>
<comment type="function">
    <text evidence="4">Required for formation of the rod structure in the basal body of the flagellar apparatus. Together with FliI and FliH, may constitute the export apparatus of flagellin.</text>
</comment>